<feature type="compositionally biased region" description="Acidic residues" evidence="1">
    <location>
        <begin position="152"/>
        <end position="180"/>
    </location>
</feature>
<feature type="compositionally biased region" description="Basic and acidic residues" evidence="1">
    <location>
        <begin position="7"/>
        <end position="16"/>
    </location>
</feature>
<evidence type="ECO:0000256" key="1">
    <source>
        <dbReference type="SAM" id="MobiDB-lite"/>
    </source>
</evidence>
<keyword evidence="3" id="KW-1185">Reference proteome</keyword>
<feature type="region of interest" description="Disordered" evidence="1">
    <location>
        <begin position="92"/>
        <end position="196"/>
    </location>
</feature>
<dbReference type="OrthoDB" id="10635889at2759"/>
<evidence type="ECO:0000313" key="2">
    <source>
        <dbReference type="EMBL" id="KAF9690451.1"/>
    </source>
</evidence>
<reference evidence="2" key="2">
    <citation type="submission" date="2020-09" db="EMBL/GenBank/DDBJ databases">
        <title>Reference genome assembly for Australian Ascochyta lentis isolate Al4.</title>
        <authorList>
            <person name="Lee R.C."/>
            <person name="Farfan-Caceres L.M."/>
            <person name="Debler J.W."/>
            <person name="Williams A.H."/>
            <person name="Henares B.M."/>
        </authorList>
    </citation>
    <scope>NUCLEOTIDE SEQUENCE</scope>
    <source>
        <strain evidence="2">Al4</strain>
    </source>
</reference>
<feature type="compositionally biased region" description="Polar residues" evidence="1">
    <location>
        <begin position="94"/>
        <end position="122"/>
    </location>
</feature>
<dbReference type="Proteomes" id="UP000651452">
    <property type="component" value="Unassembled WGS sequence"/>
</dbReference>
<evidence type="ECO:0000313" key="3">
    <source>
        <dbReference type="Proteomes" id="UP000651452"/>
    </source>
</evidence>
<gene>
    <name evidence="2" type="ORF">EKO04_011624</name>
</gene>
<accession>A0A8H7ISY5</accession>
<feature type="compositionally biased region" description="Basic and acidic residues" evidence="1">
    <location>
        <begin position="25"/>
        <end position="38"/>
    </location>
</feature>
<proteinExistence type="predicted"/>
<reference evidence="2" key="1">
    <citation type="submission" date="2018-12" db="EMBL/GenBank/DDBJ databases">
        <authorList>
            <person name="Syme R.A."/>
            <person name="Farfan-Caceres L."/>
            <person name="Lichtenzveig J."/>
        </authorList>
    </citation>
    <scope>NUCLEOTIDE SEQUENCE</scope>
    <source>
        <strain evidence="2">Al4</strain>
    </source>
</reference>
<protein>
    <submittedName>
        <fullName evidence="2">Uncharacterized protein</fullName>
    </submittedName>
</protein>
<name>A0A8H7ISY5_9PLEO</name>
<feature type="region of interest" description="Disordered" evidence="1">
    <location>
        <begin position="1"/>
        <end position="60"/>
    </location>
</feature>
<dbReference type="AlphaFoldDB" id="A0A8H7ISY5"/>
<feature type="compositionally biased region" description="Basic and acidic residues" evidence="1">
    <location>
        <begin position="181"/>
        <end position="196"/>
    </location>
</feature>
<organism evidence="2 3">
    <name type="scientific">Ascochyta lentis</name>
    <dbReference type="NCBI Taxonomy" id="205686"/>
    <lineage>
        <taxon>Eukaryota</taxon>
        <taxon>Fungi</taxon>
        <taxon>Dikarya</taxon>
        <taxon>Ascomycota</taxon>
        <taxon>Pezizomycotina</taxon>
        <taxon>Dothideomycetes</taxon>
        <taxon>Pleosporomycetidae</taxon>
        <taxon>Pleosporales</taxon>
        <taxon>Pleosporineae</taxon>
        <taxon>Didymellaceae</taxon>
        <taxon>Ascochyta</taxon>
    </lineage>
</organism>
<comment type="caution">
    <text evidence="2">The sequence shown here is derived from an EMBL/GenBank/DDBJ whole genome shotgun (WGS) entry which is preliminary data.</text>
</comment>
<dbReference type="EMBL" id="RZGK01000024">
    <property type="protein sequence ID" value="KAF9690451.1"/>
    <property type="molecule type" value="Genomic_DNA"/>
</dbReference>
<sequence length="207" mass="21822">MSAKLPGNDKVEDGVKARSAALLPCEKEAKEAVEKAHIDSTTTTPTPPPKPATGTGSAPVHAENMSVVKAMTANLGYATVISTLRPLAVATGAPPTTANDTVTSAAGPSETPASSKATTTENWGPGFNGCPHPDPTTAYTPTRNRVDSVHDMDDDVYTDDEDSDDSDDEDGDDEDGDDGDDGKRCCSRERSRNQASKVEKWLYYVSC</sequence>